<gene>
    <name evidence="7" type="ORF">MNBD_ALPHA06-1263</name>
</gene>
<dbReference type="PANTHER" id="PTHR42911">
    <property type="entry name" value="MODULATOR OF FTSH PROTEASE HFLC"/>
    <property type="match status" value="1"/>
</dbReference>
<dbReference type="InterPro" id="IPR010200">
    <property type="entry name" value="HflC"/>
</dbReference>
<dbReference type="GO" id="GO:0016020">
    <property type="term" value="C:membrane"/>
    <property type="evidence" value="ECO:0007669"/>
    <property type="project" value="UniProtKB-SubCell"/>
</dbReference>
<dbReference type="InterPro" id="IPR001107">
    <property type="entry name" value="Band_7"/>
</dbReference>
<dbReference type="PANTHER" id="PTHR42911:SF1">
    <property type="entry name" value="MODULATOR OF FTSH PROTEASE HFLC"/>
    <property type="match status" value="1"/>
</dbReference>
<dbReference type="Gene3D" id="3.30.479.30">
    <property type="entry name" value="Band 7 domain"/>
    <property type="match status" value="1"/>
</dbReference>
<feature type="non-terminal residue" evidence="7">
    <location>
        <position position="228"/>
    </location>
</feature>
<accession>A0A3B0R794</accession>
<organism evidence="7">
    <name type="scientific">hydrothermal vent metagenome</name>
    <dbReference type="NCBI Taxonomy" id="652676"/>
    <lineage>
        <taxon>unclassified sequences</taxon>
        <taxon>metagenomes</taxon>
        <taxon>ecological metagenomes</taxon>
    </lineage>
</organism>
<evidence type="ECO:0000256" key="1">
    <source>
        <dbReference type="ARBA" id="ARBA00004370"/>
    </source>
</evidence>
<dbReference type="AlphaFoldDB" id="A0A3B0R794"/>
<keyword evidence="4" id="KW-1133">Transmembrane helix</keyword>
<evidence type="ECO:0000256" key="3">
    <source>
        <dbReference type="ARBA" id="ARBA00022692"/>
    </source>
</evidence>
<evidence type="ECO:0000256" key="5">
    <source>
        <dbReference type="ARBA" id="ARBA00023136"/>
    </source>
</evidence>
<evidence type="ECO:0000256" key="2">
    <source>
        <dbReference type="ARBA" id="ARBA00007862"/>
    </source>
</evidence>
<reference evidence="7" key="1">
    <citation type="submission" date="2018-06" db="EMBL/GenBank/DDBJ databases">
        <authorList>
            <person name="Zhirakovskaya E."/>
        </authorList>
    </citation>
    <scope>NUCLEOTIDE SEQUENCE</scope>
</reference>
<dbReference type="SMART" id="SM00244">
    <property type="entry name" value="PHB"/>
    <property type="match status" value="1"/>
</dbReference>
<dbReference type="InterPro" id="IPR036013">
    <property type="entry name" value="Band_7/SPFH_dom_sf"/>
</dbReference>
<sequence>MRRLTLPLVILLIFGISMLIKTVAFSVDQREQALVLRFGKIVDVKHAWGGDDQPGLKFKMPWDNVVFFDRRNLMLDAPAKQILASDQEWLVVDVFARYRISDPLLFYQRVTTVRGAKLRMTPFLEASVKSVLGSQNSTEIVSGHRADLMKAIRDQLESQTKGANLGVEIIDVKIRRADLPSENAENVFSRMVTERAQESARIRAEGEEQALKLRAEADREVRVILANA</sequence>
<dbReference type="SUPFAM" id="SSF117892">
    <property type="entry name" value="Band 7/SPFH domain"/>
    <property type="match status" value="1"/>
</dbReference>
<dbReference type="EMBL" id="UOEE01000062">
    <property type="protein sequence ID" value="VAV88362.1"/>
    <property type="molecule type" value="Genomic_DNA"/>
</dbReference>
<dbReference type="Pfam" id="PF01145">
    <property type="entry name" value="Band_7"/>
    <property type="match status" value="1"/>
</dbReference>
<name>A0A3B0R794_9ZZZZ</name>
<proteinExistence type="inferred from homology"/>
<evidence type="ECO:0000259" key="6">
    <source>
        <dbReference type="SMART" id="SM00244"/>
    </source>
</evidence>
<dbReference type="CDD" id="cd03405">
    <property type="entry name" value="SPFH_HflC"/>
    <property type="match status" value="1"/>
</dbReference>
<comment type="similarity">
    <text evidence="2">Belongs to the band 7/mec-2 family. HflC subfamily.</text>
</comment>
<keyword evidence="5" id="KW-0472">Membrane</keyword>
<feature type="domain" description="Band 7" evidence="6">
    <location>
        <begin position="22"/>
        <end position="191"/>
    </location>
</feature>
<evidence type="ECO:0000256" key="4">
    <source>
        <dbReference type="ARBA" id="ARBA00022989"/>
    </source>
</evidence>
<comment type="subcellular location">
    <subcellularLocation>
        <location evidence="1">Membrane</location>
    </subcellularLocation>
</comment>
<protein>
    <submittedName>
        <fullName evidence="7">HflC protein</fullName>
    </submittedName>
</protein>
<evidence type="ECO:0000313" key="7">
    <source>
        <dbReference type="EMBL" id="VAV88362.1"/>
    </source>
</evidence>
<keyword evidence="3" id="KW-0812">Transmembrane</keyword>